<dbReference type="EMBL" id="JABSWW010000001">
    <property type="protein sequence ID" value="NRT88939.1"/>
    <property type="molecule type" value="Genomic_DNA"/>
</dbReference>
<dbReference type="AlphaFoldDB" id="A0AAX0B139"/>
<evidence type="ECO:0000313" key="2">
    <source>
        <dbReference type="EMBL" id="NRT88939.1"/>
    </source>
</evidence>
<protein>
    <submittedName>
        <fullName evidence="2">Transposase</fullName>
    </submittedName>
</protein>
<dbReference type="InterPro" id="IPR009057">
    <property type="entry name" value="Homeodomain-like_sf"/>
</dbReference>
<feature type="domain" description="Winged helix-turn helix" evidence="1">
    <location>
        <begin position="62"/>
        <end position="118"/>
    </location>
</feature>
<dbReference type="InterPro" id="IPR025959">
    <property type="entry name" value="Winged_HTH_dom"/>
</dbReference>
<accession>A0AAX0B139</accession>
<name>A0AAX0B139_CLOBE</name>
<gene>
    <name evidence="2" type="ORF">B0H41_002618</name>
</gene>
<evidence type="ECO:0000259" key="1">
    <source>
        <dbReference type="Pfam" id="PF13592"/>
    </source>
</evidence>
<dbReference type="Proteomes" id="UP001193748">
    <property type="component" value="Unassembled WGS sequence"/>
</dbReference>
<comment type="caution">
    <text evidence="2">The sequence shown here is derived from an EMBL/GenBank/DDBJ whole genome shotgun (WGS) entry which is preliminary data.</text>
</comment>
<reference evidence="2" key="1">
    <citation type="submission" date="2020-05" db="EMBL/GenBank/DDBJ databases">
        <authorList>
            <person name="Brown S."/>
            <person name="Huntemann M."/>
            <person name="Clum A."/>
            <person name="Spunde A."/>
            <person name="Palaniappan K."/>
            <person name="Ritter S."/>
            <person name="Mikhailova N."/>
            <person name="Chen I.-M."/>
            <person name="Stamatis D."/>
            <person name="Reddy T."/>
            <person name="O'Malley R."/>
            <person name="Daum C."/>
            <person name="Shapiro N."/>
            <person name="Ivanova N."/>
            <person name="Kyrpides N."/>
            <person name="Woyke T."/>
        </authorList>
    </citation>
    <scope>NUCLEOTIDE SEQUENCE</scope>
    <source>
        <strain evidence="2">DJ080</strain>
    </source>
</reference>
<dbReference type="Pfam" id="PF13592">
    <property type="entry name" value="HTH_33"/>
    <property type="match status" value="1"/>
</dbReference>
<sequence>MENIEEHTVSIYIKNYKAKRLDGLNIAHGGGASKKINEEQEKIIVETITTKTPEDVGFKSKKNWTIELIRQWVIKEFNIAMSHRGIAYVLHRLNLSYTRPTYVLAKADKEKQEKFKNDFEVLKKMP</sequence>
<organism evidence="2 3">
    <name type="scientific">Clostridium beijerinckii</name>
    <name type="common">Clostridium MP</name>
    <dbReference type="NCBI Taxonomy" id="1520"/>
    <lineage>
        <taxon>Bacteria</taxon>
        <taxon>Bacillati</taxon>
        <taxon>Bacillota</taxon>
        <taxon>Clostridia</taxon>
        <taxon>Eubacteriales</taxon>
        <taxon>Clostridiaceae</taxon>
        <taxon>Clostridium</taxon>
    </lineage>
</organism>
<evidence type="ECO:0000313" key="3">
    <source>
        <dbReference type="Proteomes" id="UP001193748"/>
    </source>
</evidence>
<dbReference type="SUPFAM" id="SSF46689">
    <property type="entry name" value="Homeodomain-like"/>
    <property type="match status" value="1"/>
</dbReference>
<proteinExistence type="predicted"/>
<reference evidence="2" key="2">
    <citation type="journal article" date="2022" name="Nat. Biotechnol.">
        <title>Carbon-negative production of acetone and isopropanol by gas fermentation at industrial pilot scale.</title>
        <authorList>
            <person name="Liew F.E."/>
            <person name="Nogle R."/>
            <person name="Abdalla T."/>
            <person name="Rasor B.J."/>
            <person name="Canter C."/>
            <person name="Jensen R.O."/>
            <person name="Wang L."/>
            <person name="Strutz J."/>
            <person name="Chirania P."/>
            <person name="De Tissera S."/>
            <person name="Mueller A.P."/>
            <person name="Ruan Z."/>
            <person name="Gao A."/>
            <person name="Tran L."/>
            <person name="Engle N.L."/>
            <person name="Bromley J.C."/>
            <person name="Daniell J."/>
            <person name="Conrado R."/>
            <person name="Tschaplinski T.J."/>
            <person name="Giannone R.J."/>
            <person name="Hettich R.L."/>
            <person name="Karim A.S."/>
            <person name="Simpson S.D."/>
            <person name="Brown S.D."/>
            <person name="Leang C."/>
            <person name="Jewett M.C."/>
            <person name="Kopke M."/>
        </authorList>
    </citation>
    <scope>NUCLEOTIDE SEQUENCE</scope>
    <source>
        <strain evidence="2">DJ080</strain>
    </source>
</reference>